<feature type="transmembrane region" description="Helical" evidence="3">
    <location>
        <begin position="6"/>
        <end position="25"/>
    </location>
</feature>
<protein>
    <submittedName>
        <fullName evidence="5">Gnk2-homologous domain</fullName>
    </submittedName>
</protein>
<dbReference type="PROSITE" id="PS51473">
    <property type="entry name" value="GNK2"/>
    <property type="match status" value="2"/>
</dbReference>
<keyword evidence="3" id="KW-0472">Membrane</keyword>
<gene>
    <name evidence="5" type="ORF">RJ641_002009</name>
</gene>
<evidence type="ECO:0000256" key="3">
    <source>
        <dbReference type="SAM" id="Phobius"/>
    </source>
</evidence>
<dbReference type="CDD" id="cd23509">
    <property type="entry name" value="Gnk2-like"/>
    <property type="match status" value="2"/>
</dbReference>
<dbReference type="InterPro" id="IPR038408">
    <property type="entry name" value="GNK2_sf"/>
</dbReference>
<keyword evidence="3" id="KW-0812">Transmembrane</keyword>
<evidence type="ECO:0000313" key="5">
    <source>
        <dbReference type="EMBL" id="KAK6932385.1"/>
    </source>
</evidence>
<comment type="caution">
    <text evidence="5">The sequence shown here is derived from an EMBL/GenBank/DDBJ whole genome shotgun (WGS) entry which is preliminary data.</text>
</comment>
<keyword evidence="3" id="KW-1133">Transmembrane helix</keyword>
<dbReference type="Pfam" id="PF01657">
    <property type="entry name" value="Stress-antifung"/>
    <property type="match status" value="2"/>
</dbReference>
<name>A0AAN8ZF29_9MAGN</name>
<evidence type="ECO:0000256" key="1">
    <source>
        <dbReference type="ARBA" id="ARBA00022729"/>
    </source>
</evidence>
<dbReference type="PANTHER" id="PTHR32099:SF42">
    <property type="entry name" value="CYSTEINE-RICH RECEPTOR-LIKE PROTEIN KINASE 9-RELATED"/>
    <property type="match status" value="1"/>
</dbReference>
<dbReference type="FunFam" id="3.30.430.20:FF:000003">
    <property type="entry name" value="Cysteine-rich RLK (RECEPTOR-like protein kinase) 10"/>
    <property type="match status" value="1"/>
</dbReference>
<organism evidence="5 6">
    <name type="scientific">Dillenia turbinata</name>
    <dbReference type="NCBI Taxonomy" id="194707"/>
    <lineage>
        <taxon>Eukaryota</taxon>
        <taxon>Viridiplantae</taxon>
        <taxon>Streptophyta</taxon>
        <taxon>Embryophyta</taxon>
        <taxon>Tracheophyta</taxon>
        <taxon>Spermatophyta</taxon>
        <taxon>Magnoliopsida</taxon>
        <taxon>eudicotyledons</taxon>
        <taxon>Gunneridae</taxon>
        <taxon>Pentapetalae</taxon>
        <taxon>Dilleniales</taxon>
        <taxon>Dilleniaceae</taxon>
        <taxon>Dillenia</taxon>
    </lineage>
</organism>
<dbReference type="EMBL" id="JBAMMX010000010">
    <property type="protein sequence ID" value="KAK6932385.1"/>
    <property type="molecule type" value="Genomic_DNA"/>
</dbReference>
<feature type="domain" description="Gnk2-homologous" evidence="4">
    <location>
        <begin position="32"/>
        <end position="137"/>
    </location>
</feature>
<sequence>MGTNLLHLSSPSLVFLIIAISGLFGHTTKAIPNFLDRECEPENKTSTNATYQANLNILLSLLASNSTAPNGFYNLSIGSEAPNIVYGLFLCRGDVRFDICQDCVAAARENLLKYCPKKKVGTAYYDECMLRFSNEYIFSTVTVDVGIALWDELSVPRNDFKQAVVETVNQTAAQAASGSAKKFATKEAKLTQINETLYTLAQCTPDLSSADCWNCLQICIPSLHMQNKGSRVLYPSCTVRFELYPFYFGSLTAPAPAPAFPPPPVAVHAPPPSRPTSGEQRISTALMAILVPITVSALLFTAFPPPS</sequence>
<keyword evidence="6" id="KW-1185">Reference proteome</keyword>
<dbReference type="PANTHER" id="PTHR32099">
    <property type="entry name" value="CYSTEINE-RICH REPEAT SECRETORY PROTEIN"/>
    <property type="match status" value="1"/>
</dbReference>
<feature type="transmembrane region" description="Helical" evidence="3">
    <location>
        <begin position="282"/>
        <end position="303"/>
    </location>
</feature>
<dbReference type="FunFam" id="3.30.430.20:FF:000012">
    <property type="entry name" value="Cysteine-rich receptor-like protein kinase 25"/>
    <property type="match status" value="1"/>
</dbReference>
<dbReference type="Proteomes" id="UP001370490">
    <property type="component" value="Unassembled WGS sequence"/>
</dbReference>
<reference evidence="5 6" key="1">
    <citation type="submission" date="2023-12" db="EMBL/GenBank/DDBJ databases">
        <title>A high-quality genome assembly for Dillenia turbinata (Dilleniales).</title>
        <authorList>
            <person name="Chanderbali A."/>
        </authorList>
    </citation>
    <scope>NUCLEOTIDE SEQUENCE [LARGE SCALE GENOMIC DNA]</scope>
    <source>
        <strain evidence="5">LSX21</strain>
        <tissue evidence="5">Leaf</tissue>
    </source>
</reference>
<dbReference type="Gene3D" id="3.30.430.20">
    <property type="entry name" value="Gnk2 domain, C-X8-C-X2-C motif"/>
    <property type="match status" value="2"/>
</dbReference>
<proteinExistence type="predicted"/>
<evidence type="ECO:0000259" key="4">
    <source>
        <dbReference type="PROSITE" id="PS51473"/>
    </source>
</evidence>
<dbReference type="AlphaFoldDB" id="A0AAN8ZF29"/>
<evidence type="ECO:0000256" key="2">
    <source>
        <dbReference type="ARBA" id="ARBA00022737"/>
    </source>
</evidence>
<keyword evidence="1" id="KW-0732">Signal</keyword>
<accession>A0AAN8ZF29</accession>
<feature type="domain" description="Gnk2-homologous" evidence="4">
    <location>
        <begin position="143"/>
        <end position="246"/>
    </location>
</feature>
<dbReference type="InterPro" id="IPR002902">
    <property type="entry name" value="GNK2"/>
</dbReference>
<keyword evidence="2" id="KW-0677">Repeat</keyword>
<evidence type="ECO:0000313" key="6">
    <source>
        <dbReference type="Proteomes" id="UP001370490"/>
    </source>
</evidence>